<dbReference type="Pfam" id="PF05685">
    <property type="entry name" value="Uma2"/>
    <property type="match status" value="1"/>
</dbReference>
<reference evidence="2 3" key="1">
    <citation type="submission" date="2016-05" db="EMBL/GenBank/DDBJ databases">
        <title>Genomic and physiological characterization of Planctopirus sp. isolated from fresh water lake.</title>
        <authorList>
            <person name="Subhash Y."/>
            <person name="Ramana C."/>
        </authorList>
    </citation>
    <scope>NUCLEOTIDE SEQUENCE [LARGE SCALE GENOMIC DNA]</scope>
    <source>
        <strain evidence="2 3">JC280</strain>
    </source>
</reference>
<comment type="caution">
    <text evidence="2">The sequence shown here is derived from an EMBL/GenBank/DDBJ whole genome shotgun (WGS) entry which is preliminary data.</text>
</comment>
<accession>A0A1C3EGX6</accession>
<evidence type="ECO:0000313" key="3">
    <source>
        <dbReference type="Proteomes" id="UP000094828"/>
    </source>
</evidence>
<sequence length="196" mass="22135">MSIAPMPPVTLDEFLRREAEAGEGVRLELIHGEIRETDTTTRNAWNTFVLFRLSYIIETWLIHHPQLTAFAGVGECRCEITQDPPQIVGIDLGVWMGPEYAQVPESPSHPRTPPVLAVEVLSPSDTHGDISEKRKLYLDCGVEEVWYVDPELRAITIHRNGQEPELLSISQRYVGQGTFSGLEFDTRLLFERGPII</sequence>
<dbReference type="EMBL" id="LYDR01000063">
    <property type="protein sequence ID" value="ODA32491.1"/>
    <property type="molecule type" value="Genomic_DNA"/>
</dbReference>
<evidence type="ECO:0000313" key="2">
    <source>
        <dbReference type="EMBL" id="ODA32491.1"/>
    </source>
</evidence>
<dbReference type="InterPro" id="IPR012296">
    <property type="entry name" value="Nuclease_put_TT1808"/>
</dbReference>
<proteinExistence type="predicted"/>
<feature type="domain" description="Putative restriction endonuclease" evidence="1">
    <location>
        <begin position="12"/>
        <end position="183"/>
    </location>
</feature>
<organism evidence="2 3">
    <name type="scientific">Planctopirus hydrillae</name>
    <dbReference type="NCBI Taxonomy" id="1841610"/>
    <lineage>
        <taxon>Bacteria</taxon>
        <taxon>Pseudomonadati</taxon>
        <taxon>Planctomycetota</taxon>
        <taxon>Planctomycetia</taxon>
        <taxon>Planctomycetales</taxon>
        <taxon>Planctomycetaceae</taxon>
        <taxon>Planctopirus</taxon>
    </lineage>
</organism>
<dbReference type="OrthoDB" id="276303at2"/>
<evidence type="ECO:0000259" key="1">
    <source>
        <dbReference type="Pfam" id="PF05685"/>
    </source>
</evidence>
<dbReference type="PANTHER" id="PTHR34107:SF4">
    <property type="entry name" value="SLL1222 PROTEIN"/>
    <property type="match status" value="1"/>
</dbReference>
<dbReference type="Gene3D" id="3.90.1570.10">
    <property type="entry name" value="tt1808, chain A"/>
    <property type="match status" value="1"/>
</dbReference>
<dbReference type="InterPro" id="IPR011335">
    <property type="entry name" value="Restrct_endonuc-II-like"/>
</dbReference>
<dbReference type="InterPro" id="IPR008538">
    <property type="entry name" value="Uma2"/>
</dbReference>
<dbReference type="AlphaFoldDB" id="A0A1C3EGX6"/>
<dbReference type="RefSeq" id="WP_068847010.1">
    <property type="nucleotide sequence ID" value="NZ_LYDR01000063.1"/>
</dbReference>
<gene>
    <name evidence="2" type="ORF">A6X21_19135</name>
</gene>
<dbReference type="SUPFAM" id="SSF52980">
    <property type="entry name" value="Restriction endonuclease-like"/>
    <property type="match status" value="1"/>
</dbReference>
<dbReference type="Proteomes" id="UP000094828">
    <property type="component" value="Unassembled WGS sequence"/>
</dbReference>
<protein>
    <recommendedName>
        <fullName evidence="1">Putative restriction endonuclease domain-containing protein</fullName>
    </recommendedName>
</protein>
<name>A0A1C3EGX6_9PLAN</name>
<dbReference type="PANTHER" id="PTHR34107">
    <property type="entry name" value="SLL0198 PROTEIN-RELATED"/>
    <property type="match status" value="1"/>
</dbReference>
<keyword evidence="3" id="KW-1185">Reference proteome</keyword>
<dbReference type="STRING" id="1841610.A6X21_19135"/>
<dbReference type="CDD" id="cd06260">
    <property type="entry name" value="DUF820-like"/>
    <property type="match status" value="1"/>
</dbReference>